<sequence>MALPFKVASSSQAKQGGIIQRLTRSPPDFGVWVALPFKVALSSQAKQDGIIQRLHPFKVASSQAKQDGIIQRLTRSPSARLWCLCQRVIVEDVHHSHPLNKG</sequence>
<reference evidence="3" key="4">
    <citation type="journal article" date="2008" name="Nucleic Acids Res.">
        <title>The rice annotation project database (RAP-DB): 2008 update.</title>
        <authorList>
            <consortium name="The rice annotation project (RAP)"/>
        </authorList>
    </citation>
    <scope>GENOME REANNOTATION</scope>
    <source>
        <strain evidence="3">cv. Nipponbare</strain>
    </source>
</reference>
<name>Q6Z100_ORYSJ</name>
<evidence type="ECO:0000313" key="2">
    <source>
        <dbReference type="EMBL" id="BAD33261.1"/>
    </source>
</evidence>
<evidence type="ECO:0000313" key="1">
    <source>
        <dbReference type="EMBL" id="BAD16199.1"/>
    </source>
</evidence>
<proteinExistence type="predicted"/>
<dbReference type="EMBL" id="AP004775">
    <property type="protein sequence ID" value="BAD33261.1"/>
    <property type="molecule type" value="Genomic_DNA"/>
</dbReference>
<reference evidence="2" key="1">
    <citation type="submission" date="2002-02" db="EMBL/GenBank/DDBJ databases">
        <title>Oryza sativa nipponbare(GA3) genomic DNA, chromosome 2, PAC clone:P0451A10.</title>
        <authorList>
            <person name="Sasaki T."/>
            <person name="Matsumoto T."/>
            <person name="Yamamoto K."/>
        </authorList>
    </citation>
    <scope>NUCLEOTIDE SEQUENCE</scope>
</reference>
<dbReference type="EMBL" id="AP005469">
    <property type="protein sequence ID" value="BAD16199.1"/>
    <property type="molecule type" value="Genomic_DNA"/>
</dbReference>
<gene>
    <name evidence="1" type="ORF">OSJNBa0040I22.26</name>
    <name evidence="2" type="ORF">P0451A10.14</name>
</gene>
<evidence type="ECO:0000313" key="3">
    <source>
        <dbReference type="Proteomes" id="UP000000763"/>
    </source>
</evidence>
<protein>
    <submittedName>
        <fullName evidence="1">Uncharacterized protein</fullName>
    </submittedName>
</protein>
<reference evidence="1" key="2">
    <citation type="submission" date="2002-06" db="EMBL/GenBank/DDBJ databases">
        <title>Oryza sativa nipponbare(GA3) genomic DNA, chromosome 2, BAC clone:OSJNBa0040I22.</title>
        <authorList>
            <person name="Sasaki T."/>
            <person name="Matsumoto T."/>
            <person name="Katayose Y."/>
        </authorList>
    </citation>
    <scope>NUCLEOTIDE SEQUENCE</scope>
</reference>
<organism evidence="1 3">
    <name type="scientific">Oryza sativa subsp. japonica</name>
    <name type="common">Rice</name>
    <dbReference type="NCBI Taxonomy" id="39947"/>
    <lineage>
        <taxon>Eukaryota</taxon>
        <taxon>Viridiplantae</taxon>
        <taxon>Streptophyta</taxon>
        <taxon>Embryophyta</taxon>
        <taxon>Tracheophyta</taxon>
        <taxon>Spermatophyta</taxon>
        <taxon>Magnoliopsida</taxon>
        <taxon>Liliopsida</taxon>
        <taxon>Poales</taxon>
        <taxon>Poaceae</taxon>
        <taxon>BOP clade</taxon>
        <taxon>Oryzoideae</taxon>
        <taxon>Oryzeae</taxon>
        <taxon>Oryzinae</taxon>
        <taxon>Oryza</taxon>
        <taxon>Oryza sativa</taxon>
    </lineage>
</organism>
<dbReference type="AlphaFoldDB" id="Q6Z100"/>
<dbReference type="Proteomes" id="UP000000763">
    <property type="component" value="Chromosome 2"/>
</dbReference>
<accession>Q6Z100</accession>
<reference evidence="3" key="3">
    <citation type="journal article" date="2005" name="Nature">
        <title>The map-based sequence of the rice genome.</title>
        <authorList>
            <consortium name="International rice genome sequencing project (IRGSP)"/>
            <person name="Matsumoto T."/>
            <person name="Wu J."/>
            <person name="Kanamori H."/>
            <person name="Katayose Y."/>
            <person name="Fujisawa M."/>
            <person name="Namiki N."/>
            <person name="Mizuno H."/>
            <person name="Yamamoto K."/>
            <person name="Antonio B.A."/>
            <person name="Baba T."/>
            <person name="Sakata K."/>
            <person name="Nagamura Y."/>
            <person name="Aoki H."/>
            <person name="Arikawa K."/>
            <person name="Arita K."/>
            <person name="Bito T."/>
            <person name="Chiden Y."/>
            <person name="Fujitsuka N."/>
            <person name="Fukunaka R."/>
            <person name="Hamada M."/>
            <person name="Harada C."/>
            <person name="Hayashi A."/>
            <person name="Hijishita S."/>
            <person name="Honda M."/>
            <person name="Hosokawa S."/>
            <person name="Ichikawa Y."/>
            <person name="Idonuma A."/>
            <person name="Iijima M."/>
            <person name="Ikeda M."/>
            <person name="Ikeno M."/>
            <person name="Ito K."/>
            <person name="Ito S."/>
            <person name="Ito T."/>
            <person name="Ito Y."/>
            <person name="Ito Y."/>
            <person name="Iwabuchi A."/>
            <person name="Kamiya K."/>
            <person name="Karasawa W."/>
            <person name="Kurita K."/>
            <person name="Katagiri S."/>
            <person name="Kikuta A."/>
            <person name="Kobayashi H."/>
            <person name="Kobayashi N."/>
            <person name="Machita K."/>
            <person name="Maehara T."/>
            <person name="Masukawa M."/>
            <person name="Mizubayashi T."/>
            <person name="Mukai Y."/>
            <person name="Nagasaki H."/>
            <person name="Nagata Y."/>
            <person name="Naito S."/>
            <person name="Nakashima M."/>
            <person name="Nakama Y."/>
            <person name="Nakamichi Y."/>
            <person name="Nakamura M."/>
            <person name="Meguro A."/>
            <person name="Negishi M."/>
            <person name="Ohta I."/>
            <person name="Ohta T."/>
            <person name="Okamoto M."/>
            <person name="Ono N."/>
            <person name="Saji S."/>
            <person name="Sakaguchi M."/>
            <person name="Sakai K."/>
            <person name="Shibata M."/>
            <person name="Shimokawa T."/>
            <person name="Song J."/>
            <person name="Takazaki Y."/>
            <person name="Terasawa K."/>
            <person name="Tsugane M."/>
            <person name="Tsuji K."/>
            <person name="Ueda S."/>
            <person name="Waki K."/>
            <person name="Yamagata H."/>
            <person name="Yamamoto M."/>
            <person name="Yamamoto S."/>
            <person name="Yamane H."/>
            <person name="Yoshiki S."/>
            <person name="Yoshihara R."/>
            <person name="Yukawa K."/>
            <person name="Zhong H."/>
            <person name="Yano M."/>
            <person name="Yuan Q."/>
            <person name="Ouyang S."/>
            <person name="Liu J."/>
            <person name="Jones K.M."/>
            <person name="Gansberger K."/>
            <person name="Moffat K."/>
            <person name="Hill J."/>
            <person name="Bera J."/>
            <person name="Fadrosh D."/>
            <person name="Jin S."/>
            <person name="Johri S."/>
            <person name="Kim M."/>
            <person name="Overton L."/>
            <person name="Reardon M."/>
            <person name="Tsitrin T."/>
            <person name="Vuong H."/>
            <person name="Weaver B."/>
            <person name="Ciecko A."/>
            <person name="Tallon L."/>
            <person name="Jackson J."/>
            <person name="Pai G."/>
            <person name="Aken S.V."/>
            <person name="Utterback T."/>
            <person name="Reidmuller S."/>
            <person name="Feldblyum T."/>
            <person name="Hsiao J."/>
            <person name="Zismann V."/>
            <person name="Iobst S."/>
            <person name="de Vazeille A.R."/>
            <person name="Buell C.R."/>
            <person name="Ying K."/>
            <person name="Li Y."/>
            <person name="Lu T."/>
            <person name="Huang Y."/>
            <person name="Zhao Q."/>
            <person name="Feng Q."/>
            <person name="Zhang L."/>
            <person name="Zhu J."/>
            <person name="Weng Q."/>
            <person name="Mu J."/>
            <person name="Lu Y."/>
            <person name="Fan D."/>
            <person name="Liu Y."/>
            <person name="Guan J."/>
            <person name="Zhang Y."/>
            <person name="Yu S."/>
            <person name="Liu X."/>
            <person name="Zhang Y."/>
            <person name="Hong G."/>
            <person name="Han B."/>
            <person name="Choisne N."/>
            <person name="Demange N."/>
            <person name="Orjeda G."/>
            <person name="Samain S."/>
            <person name="Cattolico L."/>
            <person name="Pelletier E."/>
            <person name="Couloux A."/>
            <person name="Segurens B."/>
            <person name="Wincker P."/>
            <person name="D'Hont A."/>
            <person name="Scarpelli C."/>
            <person name="Weissenbach J."/>
            <person name="Salanoubat M."/>
            <person name="Quetier F."/>
            <person name="Yu Y."/>
            <person name="Kim H.R."/>
            <person name="Rambo T."/>
            <person name="Currie J."/>
            <person name="Collura K."/>
            <person name="Luo M."/>
            <person name="Yang T."/>
            <person name="Ammiraju J.S.S."/>
            <person name="Engler F."/>
            <person name="Soderlund C."/>
            <person name="Wing R.A."/>
            <person name="Palmer L.E."/>
            <person name="de la Bastide M."/>
            <person name="Spiegel L."/>
            <person name="Nascimento L."/>
            <person name="Zutavern T."/>
            <person name="O'Shaughnessy A."/>
            <person name="Dike S."/>
            <person name="Dedhia N."/>
            <person name="Preston R."/>
            <person name="Balija V."/>
            <person name="McCombie W.R."/>
            <person name="Chow T."/>
            <person name="Chen H."/>
            <person name="Chung M."/>
            <person name="Chen C."/>
            <person name="Shaw J."/>
            <person name="Wu H."/>
            <person name="Hsiao K."/>
            <person name="Chao Y."/>
            <person name="Chu M."/>
            <person name="Cheng C."/>
            <person name="Hour A."/>
            <person name="Lee P."/>
            <person name="Lin S."/>
            <person name="Lin Y."/>
            <person name="Liou J."/>
            <person name="Liu S."/>
            <person name="Hsing Y."/>
            <person name="Raghuvanshi S."/>
            <person name="Mohanty A."/>
            <person name="Bharti A.K."/>
            <person name="Gaur A."/>
            <person name="Gupta V."/>
            <person name="Kumar D."/>
            <person name="Ravi V."/>
            <person name="Vij S."/>
            <person name="Kapur A."/>
            <person name="Khurana P."/>
            <person name="Khurana P."/>
            <person name="Khurana J.P."/>
            <person name="Tyagi A.K."/>
            <person name="Gaikwad K."/>
            <person name="Singh A."/>
            <person name="Dalal V."/>
            <person name="Srivastava S."/>
            <person name="Dixit A."/>
            <person name="Pal A.K."/>
            <person name="Ghazi I.A."/>
            <person name="Yadav M."/>
            <person name="Pandit A."/>
            <person name="Bhargava A."/>
            <person name="Sureshbabu K."/>
            <person name="Batra K."/>
            <person name="Sharma T.R."/>
            <person name="Mohapatra T."/>
            <person name="Singh N.K."/>
            <person name="Messing J."/>
            <person name="Nelson A.B."/>
            <person name="Fuks G."/>
            <person name="Kavchok S."/>
            <person name="Keizer G."/>
            <person name="Linton E."/>
            <person name="Llaca V."/>
            <person name="Song R."/>
            <person name="Tanyolac B."/>
            <person name="Young S."/>
            <person name="Ho-Il K."/>
            <person name="Hahn J.H."/>
            <person name="Sangsakoo G."/>
            <person name="Vanavichit A."/>
            <person name="de Mattos Luiz.A.T."/>
            <person name="Zimmer P.D."/>
            <person name="Malone G."/>
            <person name="Dellagostin O."/>
            <person name="de Oliveira A.C."/>
            <person name="Bevan M."/>
            <person name="Bancroft I."/>
            <person name="Minx P."/>
            <person name="Cordum H."/>
            <person name="Wilson R."/>
            <person name="Cheng Z."/>
            <person name="Jin W."/>
            <person name="Jiang J."/>
            <person name="Leong S.A."/>
            <person name="Iwama H."/>
            <person name="Gojobori T."/>
            <person name="Itoh T."/>
            <person name="Niimura Y."/>
            <person name="Fujii Y."/>
            <person name="Habara T."/>
            <person name="Sakai H."/>
            <person name="Sato Y."/>
            <person name="Wilson G."/>
            <person name="Kumar K."/>
            <person name="McCouch S."/>
            <person name="Juretic N."/>
            <person name="Hoen D."/>
            <person name="Wright S."/>
            <person name="Bruskiewich R."/>
            <person name="Bureau T."/>
            <person name="Miyao A."/>
            <person name="Hirochika H."/>
            <person name="Nishikawa T."/>
            <person name="Kadowaki K."/>
            <person name="Sugiura M."/>
            <person name="Burr B."/>
            <person name="Sasaki T."/>
        </authorList>
    </citation>
    <scope>NUCLEOTIDE SEQUENCE [LARGE SCALE GENOMIC DNA]</scope>
    <source>
        <strain evidence="3">cv. Nipponbare</strain>
    </source>
</reference>